<proteinExistence type="predicted"/>
<reference evidence="1" key="1">
    <citation type="submission" date="2014-09" db="EMBL/GenBank/DDBJ databases">
        <authorList>
            <person name="Magalhaes I.L.F."/>
            <person name="Oliveira U."/>
            <person name="Santos F.R."/>
            <person name="Vidigal T.H.D.A."/>
            <person name="Brescovit A.D."/>
            <person name="Santos A.J."/>
        </authorList>
    </citation>
    <scope>NUCLEOTIDE SEQUENCE</scope>
    <source>
        <tissue evidence="1">Shoot tissue taken approximately 20 cm above the soil surface</tissue>
    </source>
</reference>
<evidence type="ECO:0000313" key="1">
    <source>
        <dbReference type="EMBL" id="JAD19183.1"/>
    </source>
</evidence>
<name>A0A0A8Y1Z0_ARUDO</name>
<accession>A0A0A8Y1Z0</accession>
<dbReference type="AlphaFoldDB" id="A0A0A8Y1Z0"/>
<reference evidence="1" key="2">
    <citation type="journal article" date="2015" name="Data Brief">
        <title>Shoot transcriptome of the giant reed, Arundo donax.</title>
        <authorList>
            <person name="Barrero R.A."/>
            <person name="Guerrero F.D."/>
            <person name="Moolhuijzen P."/>
            <person name="Goolsby J.A."/>
            <person name="Tidwell J."/>
            <person name="Bellgard S.E."/>
            <person name="Bellgard M.I."/>
        </authorList>
    </citation>
    <scope>NUCLEOTIDE SEQUENCE</scope>
    <source>
        <tissue evidence="1">Shoot tissue taken approximately 20 cm above the soil surface</tissue>
    </source>
</reference>
<sequence>MENSKLLTSVPPQTFLTYHCYTKLHCIELKVNL</sequence>
<protein>
    <submittedName>
        <fullName evidence="1">Uncharacterized protein</fullName>
    </submittedName>
</protein>
<dbReference type="EMBL" id="GBRH01278712">
    <property type="protein sequence ID" value="JAD19183.1"/>
    <property type="molecule type" value="Transcribed_RNA"/>
</dbReference>
<organism evidence="1">
    <name type="scientific">Arundo donax</name>
    <name type="common">Giant reed</name>
    <name type="synonym">Donax arundinaceus</name>
    <dbReference type="NCBI Taxonomy" id="35708"/>
    <lineage>
        <taxon>Eukaryota</taxon>
        <taxon>Viridiplantae</taxon>
        <taxon>Streptophyta</taxon>
        <taxon>Embryophyta</taxon>
        <taxon>Tracheophyta</taxon>
        <taxon>Spermatophyta</taxon>
        <taxon>Magnoliopsida</taxon>
        <taxon>Liliopsida</taxon>
        <taxon>Poales</taxon>
        <taxon>Poaceae</taxon>
        <taxon>PACMAD clade</taxon>
        <taxon>Arundinoideae</taxon>
        <taxon>Arundineae</taxon>
        <taxon>Arundo</taxon>
    </lineage>
</organism>